<comment type="caution">
    <text evidence="3">The sequence shown here is derived from an EMBL/GenBank/DDBJ whole genome shotgun (WGS) entry which is preliminary data.</text>
</comment>
<accession>A0ABD5UXQ6</accession>
<sequence>MAERTDQLTETRSEDHEVDLGESSERSRGRVRERAGTLFSPKRFLLALVLVLAGTLVGGATIPVMGGVLGAFVGAFLLGAASETRPMAEAGVAGAAVLGLSTAFDYLVWVVVGSGLTIAALGAVFGLVVCALGAYFGSDLRDGLTREI</sequence>
<keyword evidence="4" id="KW-1185">Reference proteome</keyword>
<feature type="transmembrane region" description="Helical" evidence="2">
    <location>
        <begin position="90"/>
        <end position="112"/>
    </location>
</feature>
<feature type="transmembrane region" description="Helical" evidence="2">
    <location>
        <begin position="118"/>
        <end position="137"/>
    </location>
</feature>
<dbReference type="RefSeq" id="WP_340602430.1">
    <property type="nucleotide sequence ID" value="NZ_JBBMXV010000001.1"/>
</dbReference>
<evidence type="ECO:0008006" key="5">
    <source>
        <dbReference type="Google" id="ProtNLM"/>
    </source>
</evidence>
<name>A0ABD5UXQ6_9EURY</name>
<dbReference type="EMBL" id="JBHSXQ010000001">
    <property type="protein sequence ID" value="MFC6903938.1"/>
    <property type="molecule type" value="Genomic_DNA"/>
</dbReference>
<feature type="region of interest" description="Disordered" evidence="1">
    <location>
        <begin position="1"/>
        <end position="32"/>
    </location>
</feature>
<proteinExistence type="predicted"/>
<evidence type="ECO:0000313" key="3">
    <source>
        <dbReference type="EMBL" id="MFC6903938.1"/>
    </source>
</evidence>
<gene>
    <name evidence="3" type="ORF">ACFQGH_01855</name>
</gene>
<organism evidence="3 4">
    <name type="scientific">Halalkalicoccus tibetensis</name>
    <dbReference type="NCBI Taxonomy" id="175632"/>
    <lineage>
        <taxon>Archaea</taxon>
        <taxon>Methanobacteriati</taxon>
        <taxon>Methanobacteriota</taxon>
        <taxon>Stenosarchaea group</taxon>
        <taxon>Halobacteria</taxon>
        <taxon>Halobacteriales</taxon>
        <taxon>Halococcaceae</taxon>
        <taxon>Halalkalicoccus</taxon>
    </lineage>
</organism>
<evidence type="ECO:0000256" key="1">
    <source>
        <dbReference type="SAM" id="MobiDB-lite"/>
    </source>
</evidence>
<protein>
    <recommendedName>
        <fullName evidence="5">DUF5518 domain-containing protein</fullName>
    </recommendedName>
</protein>
<feature type="transmembrane region" description="Helical" evidence="2">
    <location>
        <begin position="45"/>
        <end position="78"/>
    </location>
</feature>
<dbReference type="AlphaFoldDB" id="A0ABD5UXQ6"/>
<keyword evidence="2" id="KW-0812">Transmembrane</keyword>
<evidence type="ECO:0000256" key="2">
    <source>
        <dbReference type="SAM" id="Phobius"/>
    </source>
</evidence>
<dbReference type="Proteomes" id="UP001596312">
    <property type="component" value="Unassembled WGS sequence"/>
</dbReference>
<keyword evidence="2" id="KW-1133">Transmembrane helix</keyword>
<reference evidence="3 4" key="1">
    <citation type="journal article" date="2019" name="Int. J. Syst. Evol. Microbiol.">
        <title>The Global Catalogue of Microorganisms (GCM) 10K type strain sequencing project: providing services to taxonomists for standard genome sequencing and annotation.</title>
        <authorList>
            <consortium name="The Broad Institute Genomics Platform"/>
            <consortium name="The Broad Institute Genome Sequencing Center for Infectious Disease"/>
            <person name="Wu L."/>
            <person name="Ma J."/>
        </authorList>
    </citation>
    <scope>NUCLEOTIDE SEQUENCE [LARGE SCALE GENOMIC DNA]</scope>
    <source>
        <strain evidence="3 4">CGMCC 1.3240</strain>
    </source>
</reference>
<evidence type="ECO:0000313" key="4">
    <source>
        <dbReference type="Proteomes" id="UP001596312"/>
    </source>
</evidence>
<keyword evidence="2" id="KW-0472">Membrane</keyword>